<dbReference type="InterPro" id="IPR011762">
    <property type="entry name" value="COA_CT_N"/>
</dbReference>
<dbReference type="InterPro" id="IPR034733">
    <property type="entry name" value="AcCoA_carboxyl_beta"/>
</dbReference>
<dbReference type="InterPro" id="IPR011763">
    <property type="entry name" value="COA_CT_C"/>
</dbReference>
<dbReference type="RefSeq" id="WP_055073068.1">
    <property type="nucleotide sequence ID" value="NZ_CYXY01000012.1"/>
</dbReference>
<organism evidence="3 4">
    <name type="scientific">Anaerostipes hadrus</name>
    <dbReference type="NCBI Taxonomy" id="649756"/>
    <lineage>
        <taxon>Bacteria</taxon>
        <taxon>Bacillati</taxon>
        <taxon>Bacillota</taxon>
        <taxon>Clostridia</taxon>
        <taxon>Lachnospirales</taxon>
        <taxon>Lachnospiraceae</taxon>
        <taxon>Anaerostipes</taxon>
    </lineage>
</organism>
<sequence>MENKSKGKAVERIYALLDERSFVEIGQAVTARSTDFQLDKVETPSDGVVTGYGLINGCPVYVYSQDAQVLGGSIGEMHARKIVNLYDLAIKTGVPVIGMIDCAGIRLQESTDALHAFGMIYKKQAEASGVILQISAIFGNCGGGLSVFPTLTDFTLMEENGQLFVNAPNAIEGNRKEVLNSASAVFQSKEAGTVDFVENETEVFEEIRKLTQIFPSNYKDQSKVIDCVDDLNRLCENISAGNGKEILIQIADQNEFLELKKDYGNDMTIGFIRLDGETIGCIANKEERISAQGAKKAASFVKLCDAFGIGILTVTDTVGFVAEIEQEKELSQAIGAMTGAFVQATVPKVNVISKKAFGSAYVSMNSKSIGADFVYAWSDAKIGMMEADMAVKIMNPGANADVLKEKAKEYEELQSDVYTAARRGYVDTVIDPAETRKYVIGAFEMLYTKREMQIPKKHSVF</sequence>
<keyword evidence="3" id="KW-0436">Ligase</keyword>
<proteinExistence type="predicted"/>
<dbReference type="PANTHER" id="PTHR43842:SF2">
    <property type="entry name" value="PROPIONYL-COA CARBOXYLASE BETA CHAIN, MITOCHONDRIAL"/>
    <property type="match status" value="1"/>
</dbReference>
<dbReference type="Pfam" id="PF01039">
    <property type="entry name" value="Carboxyl_trans"/>
    <property type="match status" value="1"/>
</dbReference>
<protein>
    <submittedName>
        <fullName evidence="3">Probable propionyl-CoA carboxylase beta chain 5</fullName>
        <ecNumber evidence="3">6.4.1.3</ecNumber>
    </submittedName>
</protein>
<dbReference type="SUPFAM" id="SSF52096">
    <property type="entry name" value="ClpP/crotonase"/>
    <property type="match status" value="2"/>
</dbReference>
<dbReference type="PROSITE" id="PS50989">
    <property type="entry name" value="COA_CT_CTER"/>
    <property type="match status" value="1"/>
</dbReference>
<dbReference type="PANTHER" id="PTHR43842">
    <property type="entry name" value="PROPIONYL-COA CARBOXYLASE BETA CHAIN"/>
    <property type="match status" value="1"/>
</dbReference>
<dbReference type="PROSITE" id="PS50980">
    <property type="entry name" value="COA_CT_NTER"/>
    <property type="match status" value="1"/>
</dbReference>
<dbReference type="GO" id="GO:0004658">
    <property type="term" value="F:propionyl-CoA carboxylase activity"/>
    <property type="evidence" value="ECO:0007669"/>
    <property type="project" value="UniProtKB-EC"/>
</dbReference>
<dbReference type="EMBL" id="CYXY01000012">
    <property type="protein sequence ID" value="CUN03106.1"/>
    <property type="molecule type" value="Genomic_DNA"/>
</dbReference>
<evidence type="ECO:0000259" key="1">
    <source>
        <dbReference type="PROSITE" id="PS50980"/>
    </source>
</evidence>
<dbReference type="EC" id="6.4.1.3" evidence="3"/>
<evidence type="ECO:0000313" key="4">
    <source>
        <dbReference type="Proteomes" id="UP000095553"/>
    </source>
</evidence>
<reference evidence="3 4" key="1">
    <citation type="submission" date="2015-09" db="EMBL/GenBank/DDBJ databases">
        <authorList>
            <consortium name="Pathogen Informatics"/>
        </authorList>
    </citation>
    <scope>NUCLEOTIDE SEQUENCE [LARGE SCALE GENOMIC DNA]</scope>
    <source>
        <strain evidence="3 4">2789STDY5834959</strain>
    </source>
</reference>
<evidence type="ECO:0000259" key="2">
    <source>
        <dbReference type="PROSITE" id="PS50989"/>
    </source>
</evidence>
<dbReference type="Proteomes" id="UP000095553">
    <property type="component" value="Unassembled WGS sequence"/>
</dbReference>
<dbReference type="InterPro" id="IPR029045">
    <property type="entry name" value="ClpP/crotonase-like_dom_sf"/>
</dbReference>
<gene>
    <name evidence="3" type="primary">accD5</name>
    <name evidence="3" type="ORF">ERS852571_02093</name>
</gene>
<dbReference type="AlphaFoldDB" id="A0A173TLI4"/>
<dbReference type="InterPro" id="IPR051047">
    <property type="entry name" value="AccD/PCCB"/>
</dbReference>
<dbReference type="Gene3D" id="3.90.226.10">
    <property type="entry name" value="2-enoyl-CoA Hydratase, Chain A, domain 1"/>
    <property type="match status" value="2"/>
</dbReference>
<feature type="domain" description="CoA carboxyltransferase C-terminal" evidence="2">
    <location>
        <begin position="230"/>
        <end position="445"/>
    </location>
</feature>
<feature type="domain" description="CoA carboxyltransferase N-terminal" evidence="1">
    <location>
        <begin position="1"/>
        <end position="183"/>
    </location>
</feature>
<evidence type="ECO:0000313" key="3">
    <source>
        <dbReference type="EMBL" id="CUN03106.1"/>
    </source>
</evidence>
<name>A0A173TLI4_ANAHA</name>
<accession>A0A173TLI4</accession>